<evidence type="ECO:0008006" key="5">
    <source>
        <dbReference type="Google" id="ProtNLM"/>
    </source>
</evidence>
<dbReference type="Proteomes" id="UP001055156">
    <property type="component" value="Unassembled WGS sequence"/>
</dbReference>
<reference evidence="3" key="2">
    <citation type="submission" date="2021-08" db="EMBL/GenBank/DDBJ databases">
        <authorList>
            <person name="Tani A."/>
            <person name="Ola A."/>
            <person name="Ogura Y."/>
            <person name="Katsura K."/>
            <person name="Hayashi T."/>
        </authorList>
    </citation>
    <scope>NUCLEOTIDE SEQUENCE</scope>
    <source>
        <strain evidence="3">NBRC 15689</strain>
    </source>
</reference>
<protein>
    <recommendedName>
        <fullName evidence="5">Capsule biosynthesis protein</fullName>
    </recommendedName>
</protein>
<organism evidence="3 4">
    <name type="scientific">Methylobacterium organophilum</name>
    <dbReference type="NCBI Taxonomy" id="410"/>
    <lineage>
        <taxon>Bacteria</taxon>
        <taxon>Pseudomonadati</taxon>
        <taxon>Pseudomonadota</taxon>
        <taxon>Alphaproteobacteria</taxon>
        <taxon>Hyphomicrobiales</taxon>
        <taxon>Methylobacteriaceae</taxon>
        <taxon>Methylobacterium</taxon>
    </lineage>
</organism>
<accession>A0ABQ4T6P4</accession>
<keyword evidence="1" id="KW-0175">Coiled coil</keyword>
<name>A0ABQ4T6P4_METOR</name>
<keyword evidence="2" id="KW-0812">Transmembrane</keyword>
<dbReference type="InterPro" id="IPR050445">
    <property type="entry name" value="Bact_polysacc_biosynth/exp"/>
</dbReference>
<evidence type="ECO:0000256" key="1">
    <source>
        <dbReference type="SAM" id="Coils"/>
    </source>
</evidence>
<evidence type="ECO:0000313" key="4">
    <source>
        <dbReference type="Proteomes" id="UP001055156"/>
    </source>
</evidence>
<keyword evidence="2" id="KW-1133">Transmembrane helix</keyword>
<gene>
    <name evidence="3" type="ORF">LKMONMHP_0770</name>
</gene>
<feature type="coiled-coil region" evidence="1">
    <location>
        <begin position="290"/>
        <end position="366"/>
    </location>
</feature>
<feature type="transmembrane region" description="Helical" evidence="2">
    <location>
        <begin position="84"/>
        <end position="103"/>
    </location>
</feature>
<comment type="caution">
    <text evidence="3">The sequence shown here is derived from an EMBL/GenBank/DDBJ whole genome shotgun (WGS) entry which is preliminary data.</text>
</comment>
<evidence type="ECO:0000256" key="2">
    <source>
        <dbReference type="SAM" id="Phobius"/>
    </source>
</evidence>
<reference evidence="3" key="1">
    <citation type="journal article" date="2021" name="Front. Microbiol.">
        <title>Comprehensive Comparative Genomics and Phenotyping of Methylobacterium Species.</title>
        <authorList>
            <person name="Alessa O."/>
            <person name="Ogura Y."/>
            <person name="Fujitani Y."/>
            <person name="Takami H."/>
            <person name="Hayashi T."/>
            <person name="Sahin N."/>
            <person name="Tani A."/>
        </authorList>
    </citation>
    <scope>NUCLEOTIDE SEQUENCE</scope>
    <source>
        <strain evidence="3">NBRC 15689</strain>
    </source>
</reference>
<sequence length="442" mass="50095">MIVDETKPPETKTGSGVQGLMKLARRSLPELRRNAETIIPLREGGERSFLDRTRRKLAWTRLPGLVPADALPDERPSVKLMRSFVTFVLLPTAVIATYLFVFASDQWVVESEFAVRGAVEPMEDIVLGPTTQLLQKHNSQDSFIVREFIRSRPLVEALEKDIGVVKMFSRPEADFWARFNPERPIEYLMRYWRRQVEARIDTLSGVIHLNVRTFAPEDSMTISREIIARTEIFINELSRRAQADMIAHSQKDFDASSERLKKARVALQEFRNRWGIIDPLATAKATATTIESLKKDKLTAENDLRVLRSSNLEEKSRSIQTLAARVAALDAQINQLQGRLTTAGLNSDAANNLTQALLEYEQLMIEQTVAEKINASTLFLLDRARVMARKQQIFLATFVPPAHPTMSLYPERFNATFIAFFCFLTIWSSASLIAAGVRDSQV</sequence>
<feature type="transmembrane region" description="Helical" evidence="2">
    <location>
        <begin position="417"/>
        <end position="437"/>
    </location>
</feature>
<proteinExistence type="predicted"/>
<keyword evidence="4" id="KW-1185">Reference proteome</keyword>
<dbReference type="RefSeq" id="WP_238309880.1">
    <property type="nucleotide sequence ID" value="NZ_BPQV01000002.1"/>
</dbReference>
<evidence type="ECO:0000313" key="3">
    <source>
        <dbReference type="EMBL" id="GJE25926.1"/>
    </source>
</evidence>
<dbReference type="PANTHER" id="PTHR32309">
    <property type="entry name" value="TYROSINE-PROTEIN KINASE"/>
    <property type="match status" value="1"/>
</dbReference>
<keyword evidence="2" id="KW-0472">Membrane</keyword>
<dbReference type="PANTHER" id="PTHR32309:SF13">
    <property type="entry name" value="FERRIC ENTEROBACTIN TRANSPORT PROTEIN FEPE"/>
    <property type="match status" value="1"/>
</dbReference>
<dbReference type="EMBL" id="BPQV01000002">
    <property type="protein sequence ID" value="GJE25926.1"/>
    <property type="molecule type" value="Genomic_DNA"/>
</dbReference>